<dbReference type="SMART" id="SM00448">
    <property type="entry name" value="REC"/>
    <property type="match status" value="1"/>
</dbReference>
<feature type="modified residue" description="4-aspartylphosphate" evidence="4">
    <location>
        <position position="60"/>
    </location>
</feature>
<dbReference type="InterPro" id="IPR001867">
    <property type="entry name" value="OmpR/PhoB-type_DNA-bd"/>
</dbReference>
<gene>
    <name evidence="8" type="ORF">GKZ27_05360</name>
</gene>
<feature type="domain" description="Response regulatory" evidence="6">
    <location>
        <begin position="11"/>
        <end position="124"/>
    </location>
</feature>
<dbReference type="Gene3D" id="1.10.10.10">
    <property type="entry name" value="Winged helix-like DNA-binding domain superfamily/Winged helix DNA-binding domain"/>
    <property type="match status" value="1"/>
</dbReference>
<feature type="DNA-binding region" description="OmpR/PhoB-type" evidence="5">
    <location>
        <begin position="135"/>
        <end position="235"/>
    </location>
</feature>
<dbReference type="CDD" id="cd00383">
    <property type="entry name" value="trans_reg_C"/>
    <property type="match status" value="1"/>
</dbReference>
<reference evidence="8 9" key="1">
    <citation type="submission" date="2019-12" db="EMBL/GenBank/DDBJ databases">
        <title>Microbes associate with the intestines of laboratory mice.</title>
        <authorList>
            <person name="Navarre W."/>
            <person name="Wong E."/>
        </authorList>
    </citation>
    <scope>NUCLEOTIDE SEQUENCE [LARGE SCALE GENOMIC DNA]</scope>
    <source>
        <strain evidence="8 9">NM66_B29</strain>
    </source>
</reference>
<evidence type="ECO:0000256" key="1">
    <source>
        <dbReference type="ARBA" id="ARBA00022553"/>
    </source>
</evidence>
<keyword evidence="9" id="KW-1185">Reference proteome</keyword>
<dbReference type="GO" id="GO:0000156">
    <property type="term" value="F:phosphorelay response regulator activity"/>
    <property type="evidence" value="ECO:0007669"/>
    <property type="project" value="TreeGrafter"/>
</dbReference>
<feature type="domain" description="OmpR/PhoB-type" evidence="7">
    <location>
        <begin position="135"/>
        <end position="235"/>
    </location>
</feature>
<dbReference type="GO" id="GO:0000976">
    <property type="term" value="F:transcription cis-regulatory region binding"/>
    <property type="evidence" value="ECO:0007669"/>
    <property type="project" value="TreeGrafter"/>
</dbReference>
<dbReference type="PROSITE" id="PS51755">
    <property type="entry name" value="OMPR_PHOB"/>
    <property type="match status" value="1"/>
</dbReference>
<sequence length="253" mass="28191">MLKDADGTDARILVVDDEKAIVELLTSLLSSEGFQVLPFTKPLEALLACSQEGFDLAIVDLMMPEMNGFELCSKMRMITTAPILFLSAKDGETDQVAGLTLGADDYITKPFKPRELVARVKAHLRRVDYSSGTPRARCRKSDIEINRRGHEAFLLGEQLTLTPKEFGVLELLVRRAGEPISGEEIFESVWKEKYDSSGANSVMVHIRHLREKLSEIDSSREYIKTVWGVGYKLIVSATPHQETPSSEANPHEA</sequence>
<evidence type="ECO:0000256" key="4">
    <source>
        <dbReference type="PROSITE-ProRule" id="PRU00169"/>
    </source>
</evidence>
<protein>
    <submittedName>
        <fullName evidence="8">Response regulator</fullName>
    </submittedName>
</protein>
<dbReference type="SMART" id="SM00862">
    <property type="entry name" value="Trans_reg_C"/>
    <property type="match status" value="1"/>
</dbReference>
<dbReference type="Proteomes" id="UP000463388">
    <property type="component" value="Unassembled WGS sequence"/>
</dbReference>
<dbReference type="Pfam" id="PF00072">
    <property type="entry name" value="Response_reg"/>
    <property type="match status" value="1"/>
</dbReference>
<dbReference type="InterPro" id="IPR036388">
    <property type="entry name" value="WH-like_DNA-bd_sf"/>
</dbReference>
<evidence type="ECO:0000256" key="3">
    <source>
        <dbReference type="ARBA" id="ARBA00023125"/>
    </source>
</evidence>
<dbReference type="EMBL" id="WSRR01000009">
    <property type="protein sequence ID" value="MVX60886.1"/>
    <property type="molecule type" value="Genomic_DNA"/>
</dbReference>
<dbReference type="OrthoDB" id="9775518at2"/>
<evidence type="ECO:0000313" key="8">
    <source>
        <dbReference type="EMBL" id="MVX60886.1"/>
    </source>
</evidence>
<evidence type="ECO:0000313" key="9">
    <source>
        <dbReference type="Proteomes" id="UP000463388"/>
    </source>
</evidence>
<evidence type="ECO:0000259" key="6">
    <source>
        <dbReference type="PROSITE" id="PS50110"/>
    </source>
</evidence>
<dbReference type="InterPro" id="IPR011006">
    <property type="entry name" value="CheY-like_superfamily"/>
</dbReference>
<evidence type="ECO:0000259" key="7">
    <source>
        <dbReference type="PROSITE" id="PS51755"/>
    </source>
</evidence>
<dbReference type="GO" id="GO:0005829">
    <property type="term" value="C:cytosol"/>
    <property type="evidence" value="ECO:0007669"/>
    <property type="project" value="TreeGrafter"/>
</dbReference>
<dbReference type="GO" id="GO:0032993">
    <property type="term" value="C:protein-DNA complex"/>
    <property type="evidence" value="ECO:0007669"/>
    <property type="project" value="TreeGrafter"/>
</dbReference>
<keyword evidence="1 4" id="KW-0597">Phosphoprotein</keyword>
<dbReference type="PANTHER" id="PTHR48111:SF40">
    <property type="entry name" value="PHOSPHATE REGULON TRANSCRIPTIONAL REGULATORY PROTEIN PHOB"/>
    <property type="match status" value="1"/>
</dbReference>
<dbReference type="InterPro" id="IPR016032">
    <property type="entry name" value="Sig_transdc_resp-reg_C-effctor"/>
</dbReference>
<dbReference type="SUPFAM" id="SSF46894">
    <property type="entry name" value="C-terminal effector domain of the bipartite response regulators"/>
    <property type="match status" value="1"/>
</dbReference>
<dbReference type="GO" id="GO:0006355">
    <property type="term" value="P:regulation of DNA-templated transcription"/>
    <property type="evidence" value="ECO:0007669"/>
    <property type="project" value="InterPro"/>
</dbReference>
<dbReference type="FunFam" id="1.10.10.10:FF:000018">
    <property type="entry name" value="DNA-binding response regulator ResD"/>
    <property type="match status" value="1"/>
</dbReference>
<accession>A0A6N8JQ34</accession>
<proteinExistence type="predicted"/>
<evidence type="ECO:0000256" key="5">
    <source>
        <dbReference type="PROSITE-ProRule" id="PRU01091"/>
    </source>
</evidence>
<keyword evidence="2" id="KW-0902">Two-component regulatory system</keyword>
<dbReference type="InterPro" id="IPR039420">
    <property type="entry name" value="WalR-like"/>
</dbReference>
<evidence type="ECO:0000256" key="2">
    <source>
        <dbReference type="ARBA" id="ARBA00023012"/>
    </source>
</evidence>
<dbReference type="SUPFAM" id="SSF52172">
    <property type="entry name" value="CheY-like"/>
    <property type="match status" value="1"/>
</dbReference>
<dbReference type="Gene3D" id="3.40.50.2300">
    <property type="match status" value="1"/>
</dbReference>
<name>A0A6N8JQ34_9ACTN</name>
<dbReference type="Pfam" id="PF00486">
    <property type="entry name" value="Trans_reg_C"/>
    <property type="match status" value="1"/>
</dbReference>
<dbReference type="PROSITE" id="PS50110">
    <property type="entry name" value="RESPONSE_REGULATORY"/>
    <property type="match status" value="1"/>
</dbReference>
<organism evidence="8 9">
    <name type="scientific">Adlercreutzia mucosicola</name>
    <dbReference type="NCBI Taxonomy" id="580026"/>
    <lineage>
        <taxon>Bacteria</taxon>
        <taxon>Bacillati</taxon>
        <taxon>Actinomycetota</taxon>
        <taxon>Coriobacteriia</taxon>
        <taxon>Eggerthellales</taxon>
        <taxon>Eggerthellaceae</taxon>
        <taxon>Adlercreutzia</taxon>
    </lineage>
</organism>
<comment type="caution">
    <text evidence="8">The sequence shown here is derived from an EMBL/GenBank/DDBJ whole genome shotgun (WGS) entry which is preliminary data.</text>
</comment>
<dbReference type="PANTHER" id="PTHR48111">
    <property type="entry name" value="REGULATOR OF RPOS"/>
    <property type="match status" value="1"/>
</dbReference>
<dbReference type="AlphaFoldDB" id="A0A6N8JQ34"/>
<keyword evidence="3 5" id="KW-0238">DNA-binding</keyword>
<dbReference type="Gene3D" id="6.10.250.690">
    <property type="match status" value="1"/>
</dbReference>
<dbReference type="InterPro" id="IPR001789">
    <property type="entry name" value="Sig_transdc_resp-reg_receiver"/>
</dbReference>